<dbReference type="KEGG" id="ngr:NAEGRDRAFT_74793"/>
<feature type="region of interest" description="Disordered" evidence="1">
    <location>
        <begin position="1"/>
        <end position="21"/>
    </location>
</feature>
<dbReference type="InParanoid" id="D2W0B0"/>
<dbReference type="Proteomes" id="UP000006671">
    <property type="component" value="Unassembled WGS sequence"/>
</dbReference>
<feature type="compositionally biased region" description="Low complexity" evidence="1">
    <location>
        <begin position="9"/>
        <end position="21"/>
    </location>
</feature>
<reference evidence="2 3" key="1">
    <citation type="journal article" date="2010" name="Cell">
        <title>The genome of Naegleria gruberi illuminates early eukaryotic versatility.</title>
        <authorList>
            <person name="Fritz-Laylin L.K."/>
            <person name="Prochnik S.E."/>
            <person name="Ginger M.L."/>
            <person name="Dacks J.B."/>
            <person name="Carpenter M.L."/>
            <person name="Field M.C."/>
            <person name="Kuo A."/>
            <person name="Paredez A."/>
            <person name="Chapman J."/>
            <person name="Pham J."/>
            <person name="Shu S."/>
            <person name="Neupane R."/>
            <person name="Cipriano M."/>
            <person name="Mancuso J."/>
            <person name="Tu H."/>
            <person name="Salamov A."/>
            <person name="Lindquist E."/>
            <person name="Shapiro H."/>
            <person name="Lucas S."/>
            <person name="Grigoriev I.V."/>
            <person name="Cande W.Z."/>
            <person name="Fulton C."/>
            <person name="Rokhsar D.S."/>
            <person name="Dawson S.C."/>
        </authorList>
    </citation>
    <scope>NUCLEOTIDE SEQUENCE [LARGE SCALE GENOMIC DNA]</scope>
    <source>
        <strain evidence="2 3">NEG-M</strain>
    </source>
</reference>
<sequence>MTLKKYESNTNNNNNGNENDATITNQIDEENETLLSNNNGKTLADEYNNDLLPFSNLTFMKEYLYSKYVNYKPTSIGYYLAFPYSSINTYIERGTGSKIDLLYGQQVNNWPGYNLYLMNKTSNSFIWQNPNAYIPYNVKSLDYWNTSINLFNQFNTNEIFAPPYLTLMGDIALFYAIKVYTPSLYRNGIKELNGI</sequence>
<evidence type="ECO:0000313" key="2">
    <source>
        <dbReference type="EMBL" id="EFC37442.1"/>
    </source>
</evidence>
<proteinExistence type="predicted"/>
<keyword evidence="3" id="KW-1185">Reference proteome</keyword>
<dbReference type="VEuPathDB" id="AmoebaDB:NAEGRDRAFT_74793"/>
<organism evidence="3">
    <name type="scientific">Naegleria gruberi</name>
    <name type="common">Amoeba</name>
    <dbReference type="NCBI Taxonomy" id="5762"/>
    <lineage>
        <taxon>Eukaryota</taxon>
        <taxon>Discoba</taxon>
        <taxon>Heterolobosea</taxon>
        <taxon>Tetramitia</taxon>
        <taxon>Eutetramitia</taxon>
        <taxon>Vahlkampfiidae</taxon>
        <taxon>Naegleria</taxon>
    </lineage>
</organism>
<accession>D2W0B0</accession>
<dbReference type="RefSeq" id="XP_002670186.1">
    <property type="nucleotide sequence ID" value="XM_002670140.1"/>
</dbReference>
<protein>
    <submittedName>
        <fullName evidence="2">Predicted protein</fullName>
    </submittedName>
</protein>
<name>D2W0B0_NAEGR</name>
<dbReference type="EMBL" id="GG738918">
    <property type="protein sequence ID" value="EFC37442.1"/>
    <property type="molecule type" value="Genomic_DNA"/>
</dbReference>
<dbReference type="AlphaFoldDB" id="D2W0B0"/>
<evidence type="ECO:0000313" key="3">
    <source>
        <dbReference type="Proteomes" id="UP000006671"/>
    </source>
</evidence>
<feature type="non-terminal residue" evidence="2">
    <location>
        <position position="195"/>
    </location>
</feature>
<dbReference type="GeneID" id="8863129"/>
<evidence type="ECO:0000256" key="1">
    <source>
        <dbReference type="SAM" id="MobiDB-lite"/>
    </source>
</evidence>
<gene>
    <name evidence="2" type="ORF">NAEGRDRAFT_74793</name>
</gene>